<feature type="domain" description="Proteasome activator PA28 C-terminal" evidence="5">
    <location>
        <begin position="78"/>
        <end position="220"/>
    </location>
</feature>
<dbReference type="GO" id="GO:0008537">
    <property type="term" value="C:proteasome activator complex"/>
    <property type="evidence" value="ECO:0007669"/>
    <property type="project" value="InterPro"/>
</dbReference>
<name>A0A6G0YUU9_APHCR</name>
<dbReference type="FunFam" id="1.20.120.180:FF:000002">
    <property type="entry name" value="Proteasome activator complex subunit 1"/>
    <property type="match status" value="1"/>
</dbReference>
<dbReference type="InterPro" id="IPR036997">
    <property type="entry name" value="PA28_C_sf"/>
</dbReference>
<evidence type="ECO:0000313" key="7">
    <source>
        <dbReference type="Proteomes" id="UP000478052"/>
    </source>
</evidence>
<evidence type="ECO:0000259" key="5">
    <source>
        <dbReference type="Pfam" id="PF02252"/>
    </source>
</evidence>
<evidence type="ECO:0000256" key="2">
    <source>
        <dbReference type="ARBA" id="ARBA00022942"/>
    </source>
</evidence>
<dbReference type="InterPro" id="IPR036996">
    <property type="entry name" value="PA28_N_sf"/>
</dbReference>
<comment type="similarity">
    <text evidence="1">Belongs to the PA28 family.</text>
</comment>
<evidence type="ECO:0000256" key="1">
    <source>
        <dbReference type="ARBA" id="ARBA00005883"/>
    </source>
</evidence>
<evidence type="ECO:0000313" key="6">
    <source>
        <dbReference type="EMBL" id="KAF0761781.1"/>
    </source>
</evidence>
<gene>
    <name evidence="6" type="ORF">FWK35_00017162</name>
</gene>
<dbReference type="PANTHER" id="PTHR10660">
    <property type="entry name" value="PROTEASOME REGULATOR PA28"/>
    <property type="match status" value="1"/>
</dbReference>
<dbReference type="Gene3D" id="1.20.120.180">
    <property type="entry name" value="Proteasome activator pa28, C-terminal domain"/>
    <property type="match status" value="1"/>
</dbReference>
<protein>
    <submittedName>
        <fullName evidence="6">Proteasome activator complex subunit 3-like</fullName>
    </submittedName>
</protein>
<dbReference type="GO" id="GO:0005654">
    <property type="term" value="C:nucleoplasm"/>
    <property type="evidence" value="ECO:0007669"/>
    <property type="project" value="TreeGrafter"/>
</dbReference>
<dbReference type="InterPro" id="IPR009077">
    <property type="entry name" value="Proteasome_activ_PA28"/>
</dbReference>
<dbReference type="Pfam" id="PF02251">
    <property type="entry name" value="PA28_N"/>
    <property type="match status" value="1"/>
</dbReference>
<feature type="domain" description="Proteasome activator PA28 N-terminal" evidence="4">
    <location>
        <begin position="7"/>
        <end position="42"/>
    </location>
</feature>
<sequence>MLVENRILHKFPERIIHLNELLKMPEFHIAANDIKCKLEIPTISKIENNVKNCDEKNVVQKPRLDSNSHNLILEQTHIPNNKNIIEALKILKPNVKELAEDVNDVKLWISLFKPKIEDGNNFGVGVQEEIIEVLDQVKTVVNSYLEQVSYYYKVRGNLIAKVCKYPYIEDYRRTVEEFDCKGYRYLTHSLCNICNTYKIMHDTIIKNIEKIKKPRSSNTDSLY</sequence>
<reference evidence="6 7" key="1">
    <citation type="submission" date="2019-08" db="EMBL/GenBank/DDBJ databases">
        <title>Whole genome of Aphis craccivora.</title>
        <authorList>
            <person name="Voronova N.V."/>
            <person name="Shulinski R.S."/>
            <person name="Bandarenka Y.V."/>
            <person name="Zhorov D.G."/>
            <person name="Warner D."/>
        </authorList>
    </citation>
    <scope>NUCLEOTIDE SEQUENCE [LARGE SCALE GENOMIC DNA]</scope>
    <source>
        <strain evidence="6">180601</strain>
        <tissue evidence="6">Whole Body</tissue>
    </source>
</reference>
<dbReference type="InterPro" id="IPR003185">
    <property type="entry name" value="Proteasome_activ_PA28_N"/>
</dbReference>
<dbReference type="InterPro" id="IPR003186">
    <property type="entry name" value="PA28_C"/>
</dbReference>
<dbReference type="InterPro" id="IPR036252">
    <property type="entry name" value="Proteasome_activ_sf"/>
</dbReference>
<dbReference type="OrthoDB" id="6591885at2759"/>
<dbReference type="GO" id="GO:0061133">
    <property type="term" value="F:endopeptidase activator activity"/>
    <property type="evidence" value="ECO:0007669"/>
    <property type="project" value="TreeGrafter"/>
</dbReference>
<proteinExistence type="inferred from homology"/>
<comment type="caution">
    <text evidence="6">The sequence shown here is derived from an EMBL/GenBank/DDBJ whole genome shotgun (WGS) entry which is preliminary data.</text>
</comment>
<dbReference type="Gene3D" id="1.20.5.120">
    <property type="entry name" value="Proteasome activator pa28, N-terminal domain"/>
    <property type="match status" value="1"/>
</dbReference>
<keyword evidence="2 6" id="KW-0647">Proteasome</keyword>
<dbReference type="GO" id="GO:0005737">
    <property type="term" value="C:cytoplasm"/>
    <property type="evidence" value="ECO:0007669"/>
    <property type="project" value="TreeGrafter"/>
</dbReference>
<organism evidence="6 7">
    <name type="scientific">Aphis craccivora</name>
    <name type="common">Cowpea aphid</name>
    <dbReference type="NCBI Taxonomy" id="307492"/>
    <lineage>
        <taxon>Eukaryota</taxon>
        <taxon>Metazoa</taxon>
        <taxon>Ecdysozoa</taxon>
        <taxon>Arthropoda</taxon>
        <taxon>Hexapoda</taxon>
        <taxon>Insecta</taxon>
        <taxon>Pterygota</taxon>
        <taxon>Neoptera</taxon>
        <taxon>Paraneoptera</taxon>
        <taxon>Hemiptera</taxon>
        <taxon>Sternorrhyncha</taxon>
        <taxon>Aphidomorpha</taxon>
        <taxon>Aphidoidea</taxon>
        <taxon>Aphididae</taxon>
        <taxon>Aphidini</taxon>
        <taxon>Aphis</taxon>
        <taxon>Aphis</taxon>
    </lineage>
</organism>
<dbReference type="GO" id="GO:0061136">
    <property type="term" value="P:regulation of proteasomal protein catabolic process"/>
    <property type="evidence" value="ECO:0007669"/>
    <property type="project" value="TreeGrafter"/>
</dbReference>
<evidence type="ECO:0000259" key="4">
    <source>
        <dbReference type="Pfam" id="PF02251"/>
    </source>
</evidence>
<dbReference type="Pfam" id="PF02252">
    <property type="entry name" value="PA28_C"/>
    <property type="match status" value="1"/>
</dbReference>
<dbReference type="SUPFAM" id="SSF47216">
    <property type="entry name" value="Proteasome activator"/>
    <property type="match status" value="1"/>
</dbReference>
<dbReference type="GO" id="GO:2000045">
    <property type="term" value="P:regulation of G1/S transition of mitotic cell cycle"/>
    <property type="evidence" value="ECO:0007669"/>
    <property type="project" value="TreeGrafter"/>
</dbReference>
<evidence type="ECO:0000256" key="3">
    <source>
        <dbReference type="ARBA" id="ARBA00037467"/>
    </source>
</evidence>
<dbReference type="Proteomes" id="UP000478052">
    <property type="component" value="Unassembled WGS sequence"/>
</dbReference>
<keyword evidence="7" id="KW-1185">Reference proteome</keyword>
<dbReference type="PANTHER" id="PTHR10660:SF2">
    <property type="entry name" value="LD45860P"/>
    <property type="match status" value="1"/>
</dbReference>
<comment type="function">
    <text evidence="3">Implicated in immunoproteasome assembly and required for efficient antigen processing. The PA28 activator complex enhances the generation of class I binding peptides by altering the cleavage pattern of the proteasome.</text>
</comment>
<dbReference type="EMBL" id="VUJU01002303">
    <property type="protein sequence ID" value="KAF0761781.1"/>
    <property type="molecule type" value="Genomic_DNA"/>
</dbReference>
<dbReference type="AlphaFoldDB" id="A0A6G0YUU9"/>
<accession>A0A6G0YUU9</accession>